<protein>
    <submittedName>
        <fullName evidence="1">Uncharacterized protein</fullName>
    </submittedName>
</protein>
<keyword evidence="2" id="KW-1185">Reference proteome</keyword>
<organism evidence="1 2">
    <name type="scientific">Microseira wollei NIES-4236</name>
    <dbReference type="NCBI Taxonomy" id="2530354"/>
    <lineage>
        <taxon>Bacteria</taxon>
        <taxon>Bacillati</taxon>
        <taxon>Cyanobacteriota</taxon>
        <taxon>Cyanophyceae</taxon>
        <taxon>Oscillatoriophycideae</taxon>
        <taxon>Aerosakkonematales</taxon>
        <taxon>Aerosakkonemataceae</taxon>
        <taxon>Microseira</taxon>
    </lineage>
</organism>
<sequence>MNVDPSNNLLMLQRFGYVVYRPQTQPFDFIHRLVESAHKNYRNVIRCFCCFQAAAGFKPIYPRHQYIQQNDIW</sequence>
<accession>A0AAV3XCP5</accession>
<evidence type="ECO:0000313" key="1">
    <source>
        <dbReference type="EMBL" id="GET38426.1"/>
    </source>
</evidence>
<evidence type="ECO:0000313" key="2">
    <source>
        <dbReference type="Proteomes" id="UP001050975"/>
    </source>
</evidence>
<comment type="caution">
    <text evidence="1">The sequence shown here is derived from an EMBL/GenBank/DDBJ whole genome shotgun (WGS) entry which is preliminary data.</text>
</comment>
<dbReference type="EMBL" id="BLAY01000045">
    <property type="protein sequence ID" value="GET38426.1"/>
    <property type="molecule type" value="Genomic_DNA"/>
</dbReference>
<dbReference type="AlphaFoldDB" id="A0AAV3XCP5"/>
<proteinExistence type="predicted"/>
<name>A0AAV3XCP5_9CYAN</name>
<dbReference type="Proteomes" id="UP001050975">
    <property type="component" value="Unassembled WGS sequence"/>
</dbReference>
<gene>
    <name evidence="1" type="ORF">MiSe_31840</name>
</gene>
<reference evidence="1" key="1">
    <citation type="submission" date="2019-10" db="EMBL/GenBank/DDBJ databases">
        <title>Draft genome sequece of Microseira wollei NIES-4236.</title>
        <authorList>
            <person name="Yamaguchi H."/>
            <person name="Suzuki S."/>
            <person name="Kawachi M."/>
        </authorList>
    </citation>
    <scope>NUCLEOTIDE SEQUENCE</scope>
    <source>
        <strain evidence="1">NIES-4236</strain>
    </source>
</reference>